<feature type="transmembrane region" description="Helical" evidence="1">
    <location>
        <begin position="46"/>
        <end position="69"/>
    </location>
</feature>
<keyword evidence="1" id="KW-0472">Membrane</keyword>
<keyword evidence="4" id="KW-1185">Reference proteome</keyword>
<feature type="transmembrane region" description="Helical" evidence="1">
    <location>
        <begin position="203"/>
        <end position="223"/>
    </location>
</feature>
<dbReference type="InterPro" id="IPR050879">
    <property type="entry name" value="Acyltransferase_3"/>
</dbReference>
<dbReference type="PANTHER" id="PTHR23028">
    <property type="entry name" value="ACETYLTRANSFERASE"/>
    <property type="match status" value="1"/>
</dbReference>
<dbReference type="Proteomes" id="UP001265700">
    <property type="component" value="Unassembled WGS sequence"/>
</dbReference>
<feature type="transmembrane region" description="Helical" evidence="1">
    <location>
        <begin position="95"/>
        <end position="113"/>
    </location>
</feature>
<accession>A0ABU1WTT2</accession>
<feature type="transmembrane region" description="Helical" evidence="1">
    <location>
        <begin position="144"/>
        <end position="164"/>
    </location>
</feature>
<evidence type="ECO:0000256" key="1">
    <source>
        <dbReference type="SAM" id="Phobius"/>
    </source>
</evidence>
<organism evidence="3 4">
    <name type="scientific">Hydrogenophaga palleronii</name>
    <dbReference type="NCBI Taxonomy" id="65655"/>
    <lineage>
        <taxon>Bacteria</taxon>
        <taxon>Pseudomonadati</taxon>
        <taxon>Pseudomonadota</taxon>
        <taxon>Betaproteobacteria</taxon>
        <taxon>Burkholderiales</taxon>
        <taxon>Comamonadaceae</taxon>
        <taxon>Hydrogenophaga</taxon>
    </lineage>
</organism>
<feature type="transmembrane region" description="Helical" evidence="1">
    <location>
        <begin position="264"/>
        <end position="285"/>
    </location>
</feature>
<sequence>MTFNPILHGLRGLAAMAVLLYHWRGTYPRAAMAGHQVPFLGTEWDLFFFVNVGWNGVHWFFVLSGYLLASKLLQKQTTLDAAAIGRFWQRRVLRIYPAVWVQLTLLLPFSYMVGLAPEYRWQAVLANYLLWPDPLPGSVGFYNTVYWTLPLELTFYLLLPFIVLLQRRLGFWTVMGLAMATTLTWRFGIIWLNENQGTTISMIRLRTILPGMLMIFMAGYAITRFPQHISDRTRYALLALGLALYIGWHQVMVATRTELPRTHWFIITWEIGLGLLIALLVALLLKPLKPWRWLGSRPLVWLGDMSFGIYLWHWPVLRQMRKLMHGPWNTVEGSWLALLICLAVTLPLAALSYRFVEKPVLDWIARRQRPTLTPA</sequence>
<dbReference type="RefSeq" id="WP_310321446.1">
    <property type="nucleotide sequence ID" value="NZ_JAVDWU010000012.1"/>
</dbReference>
<feature type="domain" description="Acyltransferase 3" evidence="2">
    <location>
        <begin position="7"/>
        <end position="353"/>
    </location>
</feature>
<keyword evidence="1" id="KW-0812">Transmembrane</keyword>
<evidence type="ECO:0000313" key="4">
    <source>
        <dbReference type="Proteomes" id="UP001265700"/>
    </source>
</evidence>
<feature type="transmembrane region" description="Helical" evidence="1">
    <location>
        <begin position="171"/>
        <end position="191"/>
    </location>
</feature>
<evidence type="ECO:0000259" key="2">
    <source>
        <dbReference type="Pfam" id="PF01757"/>
    </source>
</evidence>
<proteinExistence type="predicted"/>
<feature type="transmembrane region" description="Helical" evidence="1">
    <location>
        <begin position="235"/>
        <end position="252"/>
    </location>
</feature>
<evidence type="ECO:0000313" key="3">
    <source>
        <dbReference type="EMBL" id="MDR7152564.1"/>
    </source>
</evidence>
<protein>
    <submittedName>
        <fullName evidence="3">Peptidoglycan/LPS O-acetylase OafA/YrhL</fullName>
    </submittedName>
</protein>
<feature type="transmembrane region" description="Helical" evidence="1">
    <location>
        <begin position="335"/>
        <end position="356"/>
    </location>
</feature>
<dbReference type="Pfam" id="PF01757">
    <property type="entry name" value="Acyl_transf_3"/>
    <property type="match status" value="1"/>
</dbReference>
<dbReference type="PANTHER" id="PTHR23028:SF53">
    <property type="entry name" value="ACYL_TRANSF_3 DOMAIN-CONTAINING PROTEIN"/>
    <property type="match status" value="1"/>
</dbReference>
<dbReference type="EMBL" id="JAVDWU010000012">
    <property type="protein sequence ID" value="MDR7152564.1"/>
    <property type="molecule type" value="Genomic_DNA"/>
</dbReference>
<feature type="transmembrane region" description="Helical" evidence="1">
    <location>
        <begin position="297"/>
        <end position="315"/>
    </location>
</feature>
<gene>
    <name evidence="3" type="ORF">J2W49_004542</name>
</gene>
<comment type="caution">
    <text evidence="3">The sequence shown here is derived from an EMBL/GenBank/DDBJ whole genome shotgun (WGS) entry which is preliminary data.</text>
</comment>
<name>A0ABU1WTT2_9BURK</name>
<reference evidence="3 4" key="1">
    <citation type="submission" date="2023-07" db="EMBL/GenBank/DDBJ databases">
        <title>Sorghum-associated microbial communities from plants grown in Nebraska, USA.</title>
        <authorList>
            <person name="Schachtman D."/>
        </authorList>
    </citation>
    <scope>NUCLEOTIDE SEQUENCE [LARGE SCALE GENOMIC DNA]</scope>
    <source>
        <strain evidence="3 4">4249</strain>
    </source>
</reference>
<keyword evidence="1" id="KW-1133">Transmembrane helix</keyword>
<dbReference type="InterPro" id="IPR002656">
    <property type="entry name" value="Acyl_transf_3_dom"/>
</dbReference>